<evidence type="ECO:0000256" key="1">
    <source>
        <dbReference type="SAM" id="Phobius"/>
    </source>
</evidence>
<dbReference type="FunFam" id="3.60.10.10:FF:000100">
    <property type="entry name" value="Unplaced genomic scaffold supercont2.12, whole genome shotgun sequence"/>
    <property type="match status" value="1"/>
</dbReference>
<dbReference type="Gene3D" id="3.60.10.10">
    <property type="entry name" value="Endonuclease/exonuclease/phosphatase"/>
    <property type="match status" value="1"/>
</dbReference>
<dbReference type="GO" id="GO:0031505">
    <property type="term" value="P:fungal-type cell wall organization"/>
    <property type="evidence" value="ECO:0007669"/>
    <property type="project" value="TreeGrafter"/>
</dbReference>
<evidence type="ECO:0000313" key="7">
    <source>
        <dbReference type="Proteomes" id="UP000094065"/>
    </source>
</evidence>
<dbReference type="PANTHER" id="PTHR14859">
    <property type="entry name" value="CALCOFLUOR WHITE HYPERSENSITIVE PROTEIN PRECURSOR"/>
    <property type="match status" value="1"/>
</dbReference>
<keyword evidence="1" id="KW-0472">Membrane</keyword>
<keyword evidence="7" id="KW-1185">Reference proteome</keyword>
<dbReference type="PANTHER" id="PTHR14859:SF1">
    <property type="entry name" value="PGAP2-INTERACTING PROTEIN"/>
    <property type="match status" value="1"/>
</dbReference>
<keyword evidence="1" id="KW-1133">Transmembrane helix</keyword>
<sequence length="1033" mass="115591">MGHPCPHFHSRLGVRDRPLPWLGRWALEETLCQLGRSLACGMVPLGICDHWRPRPNTRPLPDSHRPMCDSSLPAFDCAMACPPQPLPQISAFRRPPAKDGAGRCRIHCGHRADHLLVRYLCVECVLRCIEADESGGWVFVTSRDQPDVHDFFMILYLLLTVPWMYLSAVNCSSAATASRRRLPMYGYLCTIPPLMWMYCRHSFLKIKGAYTYYSILEWSLVFWDLAFDSLSTLELGHLQIAFVDSSSPSTDNLSSVTTTFTFAKQPSELEPSADEPLVDWTNHGNDRPSSSLRLGLAWISDVYFGICFWTVFTGLSFQLFYWSVWKLALAGSELALMGNLAGYLFHSKSAFRYLVSHDAQITHRSITIFLGMGCYFLPWPFARLVCLVVGTWAGWLALLGTWVRVKGSEEMLAEGQTLGLGIAITMLLKYVNYSNNPFWSLLNGSSGGWNKTGLVLGAISLAEYVYRPLDLHPAPPLPEAPGKDKGQAKSTPPTVLQTRLMSLGLGTAIHLIQTFLMDAGTVISWTWTGYPIKGSTLHPHAGFIIAATALGLVSIPNALHPAWSTIGSLGALALYAFPDWTGFYGGVVLTYYLSSILPSYVRAASACSPATTFGNALLAYIVFDVVSVVTAAYAFVPMGWLLRERTDVVLGACMLSTAAGAWAGYSLDLPSGSSLPRRTHRRTKAVQRFTLISAGLISLLGILYSFSRIPVEAPVPYYPEHRIFSAGIWTVHFGVDKDGRDSQRRMRDLVQGMEVDVLGLLETDLHRFVYGNRDLTRVMAEELGYYVDLGPGPNKHTWGAVLLSKFPILNSTHHLLPSPDGELAPAIYATLDIQGEHVNVMVSHNGQEEDLSDRTLQTTELARLLRETADKPTVFIGYLVTRTGDRRPWPYQILMEDGRMWDIEIDDRWRWCEYMAFRNLWRVAYARVHESDISDTELQVGKFLLGKPGQKVIYEDNQQLYWHVGEGDIPEPWRLPSQFRGKGVRGHRYVVWDGPLYYLPPKHSELRGYGWDWSTALDKTATIERIGGVIIDP</sequence>
<feature type="domain" description="PGAP2IP C-terminal nuclease-like" evidence="5">
    <location>
        <begin position="722"/>
        <end position="960"/>
    </location>
</feature>
<dbReference type="InterPro" id="IPR053911">
    <property type="entry name" value="PGAP2IP_TM_2nd"/>
</dbReference>
<evidence type="ECO:0000259" key="3">
    <source>
        <dbReference type="Pfam" id="PF23021"/>
    </source>
</evidence>
<dbReference type="GO" id="GO:0005783">
    <property type="term" value="C:endoplasmic reticulum"/>
    <property type="evidence" value="ECO:0007669"/>
    <property type="project" value="TreeGrafter"/>
</dbReference>
<dbReference type="Pfam" id="PF23021">
    <property type="entry name" value="6TM_2nd_PGAP2IP"/>
    <property type="match status" value="1"/>
</dbReference>
<feature type="transmembrane region" description="Helical" evidence="1">
    <location>
        <begin position="302"/>
        <end position="321"/>
    </location>
</feature>
<feature type="transmembrane region" description="Helical" evidence="1">
    <location>
        <begin position="151"/>
        <end position="170"/>
    </location>
</feature>
<organism evidence="6 7">
    <name type="scientific">Cryptococcus amylolentus CBS 6039</name>
    <dbReference type="NCBI Taxonomy" id="1295533"/>
    <lineage>
        <taxon>Eukaryota</taxon>
        <taxon>Fungi</taxon>
        <taxon>Dikarya</taxon>
        <taxon>Basidiomycota</taxon>
        <taxon>Agaricomycotina</taxon>
        <taxon>Tremellomycetes</taxon>
        <taxon>Tremellales</taxon>
        <taxon>Cryptococcaceae</taxon>
        <taxon>Cryptococcus</taxon>
    </lineage>
</organism>
<dbReference type="AlphaFoldDB" id="A0A1E3HAT5"/>
<dbReference type="Proteomes" id="UP000094065">
    <property type="component" value="Unassembled WGS sequence"/>
</dbReference>
<feature type="domain" description="CWH43-like N-terminal" evidence="2">
    <location>
        <begin position="121"/>
        <end position="237"/>
    </location>
</feature>
<feature type="transmembrane region" description="Helical" evidence="1">
    <location>
        <begin position="613"/>
        <end position="636"/>
    </location>
</feature>
<evidence type="ECO:0000313" key="6">
    <source>
        <dbReference type="EMBL" id="ODN73459.1"/>
    </source>
</evidence>
<accession>A0A1E3HAT5</accession>
<dbReference type="InterPro" id="IPR036691">
    <property type="entry name" value="Endo/exonu/phosph_ase_sf"/>
</dbReference>
<dbReference type="STRING" id="1295533.A0A1E3HAT5"/>
<dbReference type="OrthoDB" id="68581at2759"/>
<dbReference type="Pfam" id="PF23226">
    <property type="entry name" value="Exo_endo_phos_PGAP2IP"/>
    <property type="match status" value="1"/>
</dbReference>
<dbReference type="GeneID" id="30159281"/>
<evidence type="ECO:0008006" key="8">
    <source>
        <dbReference type="Google" id="ProtNLM"/>
    </source>
</evidence>
<dbReference type="Pfam" id="PF23022">
    <property type="entry name" value="6TM_1st_PGAP2IP"/>
    <property type="match status" value="1"/>
</dbReference>
<feature type="transmembrane region" description="Helical" evidence="1">
    <location>
        <begin position="648"/>
        <end position="667"/>
    </location>
</feature>
<dbReference type="GO" id="GO:0006506">
    <property type="term" value="P:GPI anchor biosynthetic process"/>
    <property type="evidence" value="ECO:0007669"/>
    <property type="project" value="TreeGrafter"/>
</dbReference>
<dbReference type="Pfam" id="PF10277">
    <property type="entry name" value="Frag1"/>
    <property type="match status" value="1"/>
</dbReference>
<comment type="caution">
    <text evidence="6">The sequence shown here is derived from an EMBL/GenBank/DDBJ whole genome shotgun (WGS) entry which is preliminary data.</text>
</comment>
<gene>
    <name evidence="6" type="ORF">L202_07972</name>
</gene>
<dbReference type="RefSeq" id="XP_018989371.1">
    <property type="nucleotide sequence ID" value="XM_019142800.1"/>
</dbReference>
<dbReference type="GO" id="GO:0016020">
    <property type="term" value="C:membrane"/>
    <property type="evidence" value="ECO:0007669"/>
    <property type="project" value="GOC"/>
</dbReference>
<dbReference type="InterPro" id="IPR053912">
    <property type="entry name" value="PGAP2IP_TM_1nd"/>
</dbReference>
<evidence type="ECO:0000259" key="2">
    <source>
        <dbReference type="Pfam" id="PF10277"/>
    </source>
</evidence>
<feature type="domain" description="PGAP2IP first transmembrane" evidence="4">
    <location>
        <begin position="307"/>
        <end position="462"/>
    </location>
</feature>
<feature type="domain" description="PGAP2IP second transmembrane" evidence="3">
    <location>
        <begin position="499"/>
        <end position="663"/>
    </location>
</feature>
<dbReference type="InterPro" id="IPR057315">
    <property type="entry name" value="Exo_endo_phos_PGAP2IP_C"/>
</dbReference>
<dbReference type="SUPFAM" id="SSF56219">
    <property type="entry name" value="DNase I-like"/>
    <property type="match status" value="1"/>
</dbReference>
<dbReference type="InterPro" id="IPR051916">
    <property type="entry name" value="GPI-anchor_lipid_remodeler"/>
</dbReference>
<name>A0A1E3HAT5_9TREE</name>
<dbReference type="EMBL" id="AWGJ01000013">
    <property type="protein sequence ID" value="ODN73459.1"/>
    <property type="molecule type" value="Genomic_DNA"/>
</dbReference>
<keyword evidence="1" id="KW-0812">Transmembrane</keyword>
<proteinExistence type="predicted"/>
<feature type="transmembrane region" description="Helical" evidence="1">
    <location>
        <begin position="542"/>
        <end position="563"/>
    </location>
</feature>
<protein>
    <recommendedName>
        <fullName evidence="8">Calcofluor white hypersensitive protein</fullName>
    </recommendedName>
</protein>
<feature type="transmembrane region" description="Helical" evidence="1">
    <location>
        <begin position="583"/>
        <end position="601"/>
    </location>
</feature>
<feature type="transmembrane region" description="Helical" evidence="1">
    <location>
        <begin position="387"/>
        <end position="405"/>
    </location>
</feature>
<evidence type="ECO:0000259" key="5">
    <source>
        <dbReference type="Pfam" id="PF23226"/>
    </source>
</evidence>
<evidence type="ECO:0000259" key="4">
    <source>
        <dbReference type="Pfam" id="PF23022"/>
    </source>
</evidence>
<reference evidence="6 7" key="1">
    <citation type="submission" date="2016-06" db="EMBL/GenBank/DDBJ databases">
        <title>Evolution of pathogenesis and genome organization in the Tremellales.</title>
        <authorList>
            <person name="Cuomo C."/>
            <person name="Litvintseva A."/>
            <person name="Heitman J."/>
            <person name="Chen Y."/>
            <person name="Sun S."/>
            <person name="Springer D."/>
            <person name="Dromer F."/>
            <person name="Young S."/>
            <person name="Zeng Q."/>
            <person name="Chapman S."/>
            <person name="Gujja S."/>
            <person name="Saif S."/>
            <person name="Birren B."/>
        </authorList>
    </citation>
    <scope>NUCLEOTIDE SEQUENCE [LARGE SCALE GENOMIC DNA]</scope>
    <source>
        <strain evidence="6 7">CBS 6039</strain>
    </source>
</reference>
<dbReference type="InterPro" id="IPR019402">
    <property type="entry name" value="CWH43_N"/>
</dbReference>
<feature type="transmembrane region" description="Helical" evidence="1">
    <location>
        <begin position="688"/>
        <end position="706"/>
    </location>
</feature>